<dbReference type="AlphaFoldDB" id="K1RF17"/>
<reference evidence="1" key="1">
    <citation type="journal article" date="2013" name="Environ. Microbiol.">
        <title>Microbiota from the distal guts of lean and obese adolescents exhibit partial functional redundancy besides clear differences in community structure.</title>
        <authorList>
            <person name="Ferrer M."/>
            <person name="Ruiz A."/>
            <person name="Lanza F."/>
            <person name="Haange S.B."/>
            <person name="Oberbach A."/>
            <person name="Till H."/>
            <person name="Bargiela R."/>
            <person name="Campoy C."/>
            <person name="Segura M.T."/>
            <person name="Richter M."/>
            <person name="von Bergen M."/>
            <person name="Seifert J."/>
            <person name="Suarez A."/>
        </authorList>
    </citation>
    <scope>NUCLEOTIDE SEQUENCE</scope>
</reference>
<proteinExistence type="predicted"/>
<organism evidence="1">
    <name type="scientific">human gut metagenome</name>
    <dbReference type="NCBI Taxonomy" id="408170"/>
    <lineage>
        <taxon>unclassified sequences</taxon>
        <taxon>metagenomes</taxon>
        <taxon>organismal metagenomes</taxon>
    </lineage>
</organism>
<gene>
    <name evidence="1" type="ORF">LEA_19442</name>
</gene>
<name>K1RF17_9ZZZZ</name>
<dbReference type="InterPro" id="IPR011990">
    <property type="entry name" value="TPR-like_helical_dom_sf"/>
</dbReference>
<evidence type="ECO:0000313" key="1">
    <source>
        <dbReference type="EMBL" id="EKC47307.1"/>
    </source>
</evidence>
<sequence>QEYGNYRKIVIADDSEVDQRYKSDYRGRVQDRNVTIKLEPMYALTYYEKLSDVKRIVHYHKYIEELNHSKLFPKPLRITNMEAPLTEEQVRFHFALIDAHTSDVVADEKNAKKRFMRGLDFYLVQDFASSIDDFTKSILLDDTFFPAYFMRALVRYKQLEYKKAEATMSEG</sequence>
<dbReference type="SUPFAM" id="SSF48452">
    <property type="entry name" value="TPR-like"/>
    <property type="match status" value="1"/>
</dbReference>
<feature type="non-terminal residue" evidence="1">
    <location>
        <position position="1"/>
    </location>
</feature>
<dbReference type="Gene3D" id="1.25.40.10">
    <property type="entry name" value="Tetratricopeptide repeat domain"/>
    <property type="match status" value="1"/>
</dbReference>
<dbReference type="EMBL" id="AJWY01013371">
    <property type="protein sequence ID" value="EKC47307.1"/>
    <property type="molecule type" value="Genomic_DNA"/>
</dbReference>
<feature type="non-terminal residue" evidence="1">
    <location>
        <position position="171"/>
    </location>
</feature>
<comment type="caution">
    <text evidence="1">The sequence shown here is derived from an EMBL/GenBank/DDBJ whole genome shotgun (WGS) entry which is preliminary data.</text>
</comment>
<protein>
    <submittedName>
        <fullName evidence="1">Tetratricopeptide repeat (TPR) family protein</fullName>
    </submittedName>
</protein>
<accession>K1RF17</accession>